<name>A0ABQ9I2K4_9NEOP</name>
<dbReference type="EMBL" id="JARBHB010000003">
    <property type="protein sequence ID" value="KAJ8890228.1"/>
    <property type="molecule type" value="Genomic_DNA"/>
</dbReference>
<dbReference type="Proteomes" id="UP001159363">
    <property type="component" value="Chromosome 3"/>
</dbReference>
<keyword evidence="2" id="KW-1185">Reference proteome</keyword>
<proteinExistence type="predicted"/>
<organism evidence="1 2">
    <name type="scientific">Dryococelus australis</name>
    <dbReference type="NCBI Taxonomy" id="614101"/>
    <lineage>
        <taxon>Eukaryota</taxon>
        <taxon>Metazoa</taxon>
        <taxon>Ecdysozoa</taxon>
        <taxon>Arthropoda</taxon>
        <taxon>Hexapoda</taxon>
        <taxon>Insecta</taxon>
        <taxon>Pterygota</taxon>
        <taxon>Neoptera</taxon>
        <taxon>Polyneoptera</taxon>
        <taxon>Phasmatodea</taxon>
        <taxon>Verophasmatodea</taxon>
        <taxon>Anareolatae</taxon>
        <taxon>Phasmatidae</taxon>
        <taxon>Eurycanthinae</taxon>
        <taxon>Dryococelus</taxon>
    </lineage>
</organism>
<accession>A0ABQ9I2K4</accession>
<protein>
    <submittedName>
        <fullName evidence="1">Uncharacterized protein</fullName>
    </submittedName>
</protein>
<evidence type="ECO:0000313" key="1">
    <source>
        <dbReference type="EMBL" id="KAJ8890228.1"/>
    </source>
</evidence>
<comment type="caution">
    <text evidence="1">The sequence shown here is derived from an EMBL/GenBank/DDBJ whole genome shotgun (WGS) entry which is preliminary data.</text>
</comment>
<gene>
    <name evidence="1" type="ORF">PR048_009736</name>
</gene>
<evidence type="ECO:0000313" key="2">
    <source>
        <dbReference type="Proteomes" id="UP001159363"/>
    </source>
</evidence>
<reference evidence="1 2" key="1">
    <citation type="submission" date="2023-02" db="EMBL/GenBank/DDBJ databases">
        <title>LHISI_Scaffold_Assembly.</title>
        <authorList>
            <person name="Stuart O.P."/>
            <person name="Cleave R."/>
            <person name="Magrath M.J.L."/>
            <person name="Mikheyev A.S."/>
        </authorList>
    </citation>
    <scope>NUCLEOTIDE SEQUENCE [LARGE SCALE GENOMIC DNA]</scope>
    <source>
        <strain evidence="1">Daus_M_001</strain>
        <tissue evidence="1">Leg muscle</tissue>
    </source>
</reference>
<sequence length="495" mass="55637">MYQFITSEQAEPGRAHVSFDEQRRALSRSAISAPSRRSPSHSSWVAALCSVGQQYIRFIQPNRQALLHRMSANACRRDLGRGPYSGRKPKGKDSFEDAADVWRYPRHKQLVHTRVAIILFSLAFIVGRRTGSLGYRRRFPVTGGNSTRTQETACKRDGAIWANMIACVEYGTFWSTNLEGLPVTATVLSSRHEECIGLRRGMLYVCLLRLQDGALPGVWRVVDLGDVRHEHRLASSPSVVCIVSTAAVTGAQLGASCTGPAFDSRTGHPDFGSPSFSSITLGECEDCSLRETEQESGVPRRSLVSGRSTFSFSRGSPLVAGSCCVRRATTISASTSRGTTLKEARVYLLQMPGSLYADQALLLMVDTSLSTRQYPRILKEAKELCYHQGIFATEISAEIPLQSLLTTQLLTLVKEVRERDRDRERERERERGERERERERECMFLNMPISRNLEMGIFIVVKTILKYYFEKPCAFFHNVLSPYQTYVCERICLFS</sequence>